<dbReference type="EMBL" id="CAJNJQ010000078">
    <property type="protein sequence ID" value="CAE7054602.1"/>
    <property type="molecule type" value="Genomic_DNA"/>
</dbReference>
<comment type="caution">
    <text evidence="1">The sequence shown here is derived from an EMBL/GenBank/DDBJ whole genome shotgun (WGS) entry which is preliminary data.</text>
</comment>
<evidence type="ECO:0000313" key="2">
    <source>
        <dbReference type="Proteomes" id="UP000663827"/>
    </source>
</evidence>
<name>A0A8H3DU12_9AGAM</name>
<sequence length="576" mass="64620">MGNHSITSHANARAGWGRPLVHYYNRVYDTGPTFLEHRKNLGVKDAVELCTKARTGMQKICDLGERRGILPPGFPKFITLNMLGSISKLVLLPKALSDFTRPALVSGCIKLMATVQESGRISPFSYEYGYLCFRIMVISIGVRLLERSGRLSLVVANMISEPRVDPIIILSRHVEQAVQIQAGEFLGSVNDINWANPMDLLLGIAELPALLEILYTDRKAFSIALMHTNTLGLAGVMLLLGRCLANETLVTYSVVEMYCEVLWRYSNAAAWDKMATQILIDRYREKARSTWKPTFVDLEDCVTILRASEISLSPENYRIPGPFDISAIPVIMGFATPLVEPGSRAFLPLFMDTIVSCMWNAVVGGQQSLDRLVDAVKDIFCQLSKILSCVSQQFSYTDPIHKQIIEASFRNDLLELTVSVLVVIAPRSGNSCFYGDSQNLFSNFAKLIPRDELPDTFGKYFPEWFKFFTSVSALEISEDHGSFTEAFHCWNAIGMELGYDKLVRPWDAMEPETCSVFARPHGSRRKWKTVQKNAQLKIREVSRIYSEISAKFYHRALSIQVGLMVLPARPPSSLGQ</sequence>
<protein>
    <submittedName>
        <fullName evidence="1">Uncharacterized protein</fullName>
    </submittedName>
</protein>
<accession>A0A8H3DU12</accession>
<proteinExistence type="predicted"/>
<gene>
    <name evidence="1" type="ORF">RDB_LOCUS3309</name>
</gene>
<organism evidence="1 2">
    <name type="scientific">Rhizoctonia solani</name>
    <dbReference type="NCBI Taxonomy" id="456999"/>
    <lineage>
        <taxon>Eukaryota</taxon>
        <taxon>Fungi</taxon>
        <taxon>Dikarya</taxon>
        <taxon>Basidiomycota</taxon>
        <taxon>Agaricomycotina</taxon>
        <taxon>Agaricomycetes</taxon>
        <taxon>Cantharellales</taxon>
        <taxon>Ceratobasidiaceae</taxon>
        <taxon>Rhizoctonia</taxon>
    </lineage>
</organism>
<dbReference type="AlphaFoldDB" id="A0A8H3DU12"/>
<evidence type="ECO:0000313" key="1">
    <source>
        <dbReference type="EMBL" id="CAE7054602.1"/>
    </source>
</evidence>
<dbReference type="Proteomes" id="UP000663827">
    <property type="component" value="Unassembled WGS sequence"/>
</dbReference>
<reference evidence="1" key="1">
    <citation type="submission" date="2021-01" db="EMBL/GenBank/DDBJ databases">
        <authorList>
            <person name="Kaushik A."/>
        </authorList>
    </citation>
    <scope>NUCLEOTIDE SEQUENCE</scope>
    <source>
        <strain evidence="1">AG5</strain>
    </source>
</reference>